<dbReference type="EMBL" id="CP059833">
    <property type="protein sequence ID" value="QMV86115.1"/>
    <property type="molecule type" value="Genomic_DNA"/>
</dbReference>
<keyword evidence="2" id="KW-1133">Transmembrane helix</keyword>
<evidence type="ECO:0008006" key="6">
    <source>
        <dbReference type="Google" id="ProtNLM"/>
    </source>
</evidence>
<evidence type="ECO:0000313" key="4">
    <source>
        <dbReference type="EMBL" id="QMV86115.1"/>
    </source>
</evidence>
<evidence type="ECO:0000256" key="2">
    <source>
        <dbReference type="SAM" id="Phobius"/>
    </source>
</evidence>
<keyword evidence="5" id="KW-1185">Reference proteome</keyword>
<keyword evidence="2" id="KW-0812">Transmembrane</keyword>
<feature type="region of interest" description="Disordered" evidence="1">
    <location>
        <begin position="273"/>
        <end position="370"/>
    </location>
</feature>
<feature type="chain" id="PRO_5038447104" description="Secreted protein" evidence="3">
    <location>
        <begin position="27"/>
        <end position="411"/>
    </location>
</feature>
<keyword evidence="2" id="KW-0472">Membrane</keyword>
<dbReference type="Proteomes" id="UP000515570">
    <property type="component" value="Chromosome"/>
</dbReference>
<proteinExistence type="predicted"/>
<reference evidence="4 5" key="1">
    <citation type="submission" date="2020-07" db="EMBL/GenBank/DDBJ databases">
        <title>non toxigenic Corynebacterium sp. nov from a clinical source.</title>
        <authorList>
            <person name="Bernier A.-M."/>
            <person name="Bernard K."/>
        </authorList>
    </citation>
    <scope>NUCLEOTIDE SEQUENCE [LARGE SCALE GENOMIC DNA]</scope>
    <source>
        <strain evidence="5">NML 93-0612</strain>
    </source>
</reference>
<dbReference type="RefSeq" id="WP_182386928.1">
    <property type="nucleotide sequence ID" value="NZ_CP059833.1"/>
</dbReference>
<keyword evidence="3" id="KW-0732">Signal</keyword>
<feature type="transmembrane region" description="Helical" evidence="2">
    <location>
        <begin position="374"/>
        <end position="395"/>
    </location>
</feature>
<evidence type="ECO:0000256" key="1">
    <source>
        <dbReference type="SAM" id="MobiDB-lite"/>
    </source>
</evidence>
<evidence type="ECO:0000256" key="3">
    <source>
        <dbReference type="SAM" id="SignalP"/>
    </source>
</evidence>
<protein>
    <recommendedName>
        <fullName evidence="6">Secreted protein</fullName>
    </recommendedName>
</protein>
<name>A0A7G5FHM4_9CORY</name>
<dbReference type="AlphaFoldDB" id="A0A7G5FHM4"/>
<feature type="signal peptide" evidence="3">
    <location>
        <begin position="1"/>
        <end position="26"/>
    </location>
</feature>
<accession>A0A7G5FHM4</accession>
<gene>
    <name evidence="4" type="ORF">HW450_05210</name>
</gene>
<sequence length="411" mass="43818">MTRSLAQRIAVLTVATAIPLTSVAVANVAVPSLAVAQTADAMPNKYFSTPADDADQFLGEVKTFQTISMLRHTYHEAARNQKYDSWPASETINEIHWRSEHACFAAKARLALAILKAEGDLTARQLDLAKVGVDLIESEKAVPVLTAATAAAWELSTNAEATDEKREGKHARHMMFNEGLGELNRIVEILKDGGEPTEYDAFSIIDWGVDQKWVDKARETVHPGTDADKLKVYRAGDKLAVDGEALHDSATHNRTVLSARFGIFSGLENTPAPSASIPTSVASTPATATATVTKPAETTATATVTKPAETTATPTVTKPAETTATPTVTKPAETTATPTVTKPAETTTPADSKKVNVTPAGESTEKPSGKKETWFSKLFGPIMALAGFIGVIALFSPVKDAIRNAIHSFLR</sequence>
<evidence type="ECO:0000313" key="5">
    <source>
        <dbReference type="Proteomes" id="UP000515570"/>
    </source>
</evidence>
<feature type="compositionally biased region" description="Low complexity" evidence="1">
    <location>
        <begin position="273"/>
        <end position="350"/>
    </location>
</feature>
<organism evidence="4 5">
    <name type="scientific">Corynebacterium hindlerae</name>
    <dbReference type="NCBI Taxonomy" id="699041"/>
    <lineage>
        <taxon>Bacteria</taxon>
        <taxon>Bacillati</taxon>
        <taxon>Actinomycetota</taxon>
        <taxon>Actinomycetes</taxon>
        <taxon>Mycobacteriales</taxon>
        <taxon>Corynebacteriaceae</taxon>
        <taxon>Corynebacterium</taxon>
    </lineage>
</organism>